<dbReference type="Proteomes" id="UP000236742">
    <property type="component" value="Unassembled WGS sequence"/>
</dbReference>
<evidence type="ECO:0000256" key="1">
    <source>
        <dbReference type="SAM" id="Coils"/>
    </source>
</evidence>
<evidence type="ECO:0000313" key="3">
    <source>
        <dbReference type="Proteomes" id="UP000236742"/>
    </source>
</evidence>
<name>A0A1H5WJZ1_9RHOB</name>
<reference evidence="2 3" key="1">
    <citation type="submission" date="2016-10" db="EMBL/GenBank/DDBJ databases">
        <authorList>
            <person name="de Groot N.N."/>
        </authorList>
    </citation>
    <scope>NUCLEOTIDE SEQUENCE [LARGE SCALE GENOMIC DNA]</scope>
    <source>
        <strain evidence="2 3">DSM 23413</strain>
    </source>
</reference>
<gene>
    <name evidence="2" type="ORF">SAMN05421751_10847</name>
</gene>
<proteinExistence type="predicted"/>
<organism evidence="2 3">
    <name type="scientific">Jhaorihella thermophila</name>
    <dbReference type="NCBI Taxonomy" id="488547"/>
    <lineage>
        <taxon>Bacteria</taxon>
        <taxon>Pseudomonadati</taxon>
        <taxon>Pseudomonadota</taxon>
        <taxon>Alphaproteobacteria</taxon>
        <taxon>Rhodobacterales</taxon>
        <taxon>Paracoccaceae</taxon>
        <taxon>Jhaorihella</taxon>
    </lineage>
</organism>
<protein>
    <submittedName>
        <fullName evidence="2">Uncharacterized protein</fullName>
    </submittedName>
</protein>
<dbReference type="EMBL" id="FNVD01000008">
    <property type="protein sequence ID" value="SEF99217.1"/>
    <property type="molecule type" value="Genomic_DNA"/>
</dbReference>
<keyword evidence="3" id="KW-1185">Reference proteome</keyword>
<sequence length="110" mass="11566">MVGTFASNLQVVAPLRQDVQAMTTELAALRTDLVALKSQTGEVNSAALQAVQARVAKMEARVVQAGDRIDALKAAPRELVDQAIETSMQSAARAFSAAVNDIRTCVPAEG</sequence>
<dbReference type="Gene3D" id="1.20.5.340">
    <property type="match status" value="1"/>
</dbReference>
<evidence type="ECO:0000313" key="2">
    <source>
        <dbReference type="EMBL" id="SEF99217.1"/>
    </source>
</evidence>
<dbReference type="AlphaFoldDB" id="A0A1H5WJZ1"/>
<feature type="coiled-coil region" evidence="1">
    <location>
        <begin position="19"/>
        <end position="75"/>
    </location>
</feature>
<accession>A0A1H5WJZ1</accession>
<keyword evidence="1" id="KW-0175">Coiled coil</keyword>